<keyword evidence="2" id="KW-1185">Reference proteome</keyword>
<reference evidence="2" key="1">
    <citation type="journal article" date="2022" name="Mol. Ecol. Resour.">
        <title>The genomes of chicory, endive, great burdock and yacon provide insights into Asteraceae palaeo-polyploidization history and plant inulin production.</title>
        <authorList>
            <person name="Fan W."/>
            <person name="Wang S."/>
            <person name="Wang H."/>
            <person name="Wang A."/>
            <person name="Jiang F."/>
            <person name="Liu H."/>
            <person name="Zhao H."/>
            <person name="Xu D."/>
            <person name="Zhang Y."/>
        </authorList>
    </citation>
    <scope>NUCLEOTIDE SEQUENCE [LARGE SCALE GENOMIC DNA]</scope>
    <source>
        <strain evidence="2">cv. Niubang</strain>
    </source>
</reference>
<reference evidence="1 2" key="2">
    <citation type="journal article" date="2022" name="Mol. Ecol. Resour.">
        <title>The genomes of chicory, endive, great burdock and yacon provide insights into Asteraceae paleo-polyploidization history and plant inulin production.</title>
        <authorList>
            <person name="Fan W."/>
            <person name="Wang S."/>
            <person name="Wang H."/>
            <person name="Wang A."/>
            <person name="Jiang F."/>
            <person name="Liu H."/>
            <person name="Zhao H."/>
            <person name="Xu D."/>
            <person name="Zhang Y."/>
        </authorList>
    </citation>
    <scope>NUCLEOTIDE SEQUENCE [LARGE SCALE GENOMIC DNA]</scope>
    <source>
        <strain evidence="2">cv. Niubang</strain>
    </source>
</reference>
<gene>
    <name evidence="1" type="ORF">L6452_32269</name>
</gene>
<organism evidence="1 2">
    <name type="scientific">Arctium lappa</name>
    <name type="common">Greater burdock</name>
    <name type="synonym">Lappa major</name>
    <dbReference type="NCBI Taxonomy" id="4217"/>
    <lineage>
        <taxon>Eukaryota</taxon>
        <taxon>Viridiplantae</taxon>
        <taxon>Streptophyta</taxon>
        <taxon>Embryophyta</taxon>
        <taxon>Tracheophyta</taxon>
        <taxon>Spermatophyta</taxon>
        <taxon>Magnoliopsida</taxon>
        <taxon>eudicotyledons</taxon>
        <taxon>Gunneridae</taxon>
        <taxon>Pentapetalae</taxon>
        <taxon>asterids</taxon>
        <taxon>campanulids</taxon>
        <taxon>Asterales</taxon>
        <taxon>Asteraceae</taxon>
        <taxon>Carduoideae</taxon>
        <taxon>Cardueae</taxon>
        <taxon>Arctiinae</taxon>
        <taxon>Arctium</taxon>
    </lineage>
</organism>
<protein>
    <submittedName>
        <fullName evidence="1">Uncharacterized protein</fullName>
    </submittedName>
</protein>
<proteinExistence type="predicted"/>
<name>A0ACB8Z4H8_ARCLA</name>
<evidence type="ECO:0000313" key="2">
    <source>
        <dbReference type="Proteomes" id="UP001055879"/>
    </source>
</evidence>
<dbReference type="EMBL" id="CM042057">
    <property type="protein sequence ID" value="KAI3692453.1"/>
    <property type="molecule type" value="Genomic_DNA"/>
</dbReference>
<evidence type="ECO:0000313" key="1">
    <source>
        <dbReference type="EMBL" id="KAI3692453.1"/>
    </source>
</evidence>
<accession>A0ACB8Z4H8</accession>
<comment type="caution">
    <text evidence="1">The sequence shown here is derived from an EMBL/GenBank/DDBJ whole genome shotgun (WGS) entry which is preliminary data.</text>
</comment>
<dbReference type="Proteomes" id="UP001055879">
    <property type="component" value="Linkage Group LG11"/>
</dbReference>
<sequence length="81" mass="9187">MSTDDHCSCSQQIGLKRKPVALIKKLRKAGTFKMEGKNEGITKQSRLESCCVRARKTYPSHYIEHGFGLEVLIILNYVCEV</sequence>